<dbReference type="InterPro" id="IPR032710">
    <property type="entry name" value="NTF2-like_dom_sf"/>
</dbReference>
<dbReference type="AlphaFoldDB" id="A0A1G8XDZ6"/>
<evidence type="ECO:0000313" key="2">
    <source>
        <dbReference type="EMBL" id="SDJ88701.1"/>
    </source>
</evidence>
<gene>
    <name evidence="2" type="ORF">SAMN05216212_1058</name>
</gene>
<reference evidence="3" key="1">
    <citation type="submission" date="2016-10" db="EMBL/GenBank/DDBJ databases">
        <authorList>
            <person name="Varghese N."/>
            <person name="Submissions S."/>
        </authorList>
    </citation>
    <scope>NUCLEOTIDE SEQUENCE [LARGE SCALE GENOMIC DNA]</scope>
    <source>
        <strain evidence="3">CGMCC 1.10658</strain>
    </source>
</reference>
<evidence type="ECO:0000259" key="1">
    <source>
        <dbReference type="Pfam" id="PF14534"/>
    </source>
</evidence>
<keyword evidence="3" id="KW-1185">Reference proteome</keyword>
<dbReference type="Gene3D" id="3.10.450.50">
    <property type="match status" value="1"/>
</dbReference>
<organism evidence="2 3">
    <name type="scientific">Microbulbifer yueqingensis</name>
    <dbReference type="NCBI Taxonomy" id="658219"/>
    <lineage>
        <taxon>Bacteria</taxon>
        <taxon>Pseudomonadati</taxon>
        <taxon>Pseudomonadota</taxon>
        <taxon>Gammaproteobacteria</taxon>
        <taxon>Cellvibrionales</taxon>
        <taxon>Microbulbiferaceae</taxon>
        <taxon>Microbulbifer</taxon>
    </lineage>
</organism>
<dbReference type="RefSeq" id="WP_091509587.1">
    <property type="nucleotide sequence ID" value="NZ_FNFH01000002.1"/>
</dbReference>
<accession>A0A1G8XDZ6</accession>
<dbReference type="InterPro" id="IPR027843">
    <property type="entry name" value="DUF4440"/>
</dbReference>
<sequence length="127" mass="14709">MTLSDEIIAREKSLLSFEVRSSPAKLKELLSEEFKELGASGAYFELEEVLDRLPQEEFWSAKAGEWEFRLLADNVVQVMYKAIVVKGQDEASSYSYSHRTSIWRIEAGLWKMVYHQGTRVEPFELKV</sequence>
<dbReference type="OrthoDB" id="121974at2"/>
<protein>
    <submittedName>
        <fullName evidence="2">Glyoxylase I family protein</fullName>
    </submittedName>
</protein>
<dbReference type="Proteomes" id="UP000199305">
    <property type="component" value="Unassembled WGS sequence"/>
</dbReference>
<proteinExistence type="predicted"/>
<name>A0A1G8XDZ6_9GAMM</name>
<dbReference type="STRING" id="658219.SAMN05216212_1058"/>
<feature type="domain" description="DUF4440" evidence="1">
    <location>
        <begin position="7"/>
        <end position="112"/>
    </location>
</feature>
<dbReference type="SUPFAM" id="SSF54427">
    <property type="entry name" value="NTF2-like"/>
    <property type="match status" value="1"/>
</dbReference>
<evidence type="ECO:0000313" key="3">
    <source>
        <dbReference type="Proteomes" id="UP000199305"/>
    </source>
</evidence>
<dbReference type="Pfam" id="PF14534">
    <property type="entry name" value="DUF4440"/>
    <property type="match status" value="1"/>
</dbReference>
<dbReference type="EMBL" id="FNFH01000002">
    <property type="protein sequence ID" value="SDJ88701.1"/>
    <property type="molecule type" value="Genomic_DNA"/>
</dbReference>